<name>A0A251RK04_PRUPE</name>
<dbReference type="Gramene" id="ONI36110">
    <property type="protein sequence ID" value="ONI36110"/>
    <property type="gene ID" value="PRUPE_1G570100"/>
</dbReference>
<accession>A0A251RK04</accession>
<keyword evidence="5" id="KW-1185">Reference proteome</keyword>
<dbReference type="NCBIfam" id="TIGR00756">
    <property type="entry name" value="PPR"/>
    <property type="match status" value="2"/>
</dbReference>
<dbReference type="EMBL" id="CM007651">
    <property type="protein sequence ID" value="ONI36110.1"/>
    <property type="molecule type" value="Genomic_DNA"/>
</dbReference>
<feature type="repeat" description="PPR" evidence="3">
    <location>
        <begin position="229"/>
        <end position="263"/>
    </location>
</feature>
<proteinExistence type="inferred from homology"/>
<evidence type="ECO:0000256" key="1">
    <source>
        <dbReference type="ARBA" id="ARBA00007626"/>
    </source>
</evidence>
<organism evidence="4 5">
    <name type="scientific">Prunus persica</name>
    <name type="common">Peach</name>
    <name type="synonym">Amygdalus persica</name>
    <dbReference type="NCBI Taxonomy" id="3760"/>
    <lineage>
        <taxon>Eukaryota</taxon>
        <taxon>Viridiplantae</taxon>
        <taxon>Streptophyta</taxon>
        <taxon>Embryophyta</taxon>
        <taxon>Tracheophyta</taxon>
        <taxon>Spermatophyta</taxon>
        <taxon>Magnoliopsida</taxon>
        <taxon>eudicotyledons</taxon>
        <taxon>Gunneridae</taxon>
        <taxon>Pentapetalae</taxon>
        <taxon>rosids</taxon>
        <taxon>fabids</taxon>
        <taxon>Rosales</taxon>
        <taxon>Rosaceae</taxon>
        <taxon>Amygdaloideae</taxon>
        <taxon>Amygdaleae</taxon>
        <taxon>Prunus</taxon>
    </lineage>
</organism>
<evidence type="ECO:0000256" key="2">
    <source>
        <dbReference type="ARBA" id="ARBA00022737"/>
    </source>
</evidence>
<dbReference type="InterPro" id="IPR011990">
    <property type="entry name" value="TPR-like_helical_dom_sf"/>
</dbReference>
<evidence type="ECO:0000256" key="3">
    <source>
        <dbReference type="PROSITE-ProRule" id="PRU00708"/>
    </source>
</evidence>
<gene>
    <name evidence="4" type="ORF">PRUPE_1G570100</name>
</gene>
<sequence>MVMFMDTCHVFKGIGVCPSIMTWNAALSEMIECGVVADVDVDVDTDGYLIQAFCDDNKVSKGYELLRRVLVDGLVPGKAAFNKLIRRTNILEKERGYRGLRVFNDLKDRGYAPDIAMSTTMIHGLCTMGCLGEARKLWFEMIEKGYRPNKFTYNTMIHGFCKIGNFERAKILYKEMCGGGHKETRVSYNAKMTGLCLHGRTDEAYRLEGKIVESMNLLRELLTQCLQPSACSYTPLIKGLCQVVAVQEAKTLLNYMKNRDLEPSVGTHDDIIIGLCDQGDAADGFKWLIEMLKSKRKPKRETFERLVDSLSQRERMDRLCTGKRHSCSLVNKLCGESIHFVETCLGKILEGK</sequence>
<dbReference type="AlphaFoldDB" id="A0A251RK04"/>
<feature type="repeat" description="PPR" evidence="3">
    <location>
        <begin position="114"/>
        <end position="148"/>
    </location>
</feature>
<keyword evidence="2" id="KW-0677">Repeat</keyword>
<dbReference type="PANTHER" id="PTHR47939">
    <property type="entry name" value="MEMBRANE-ASSOCIATED SALT-INDUCIBLE PROTEIN-LIKE"/>
    <property type="match status" value="1"/>
</dbReference>
<feature type="repeat" description="PPR" evidence="3">
    <location>
        <begin position="149"/>
        <end position="183"/>
    </location>
</feature>
<evidence type="ECO:0000313" key="4">
    <source>
        <dbReference type="EMBL" id="ONI36110.1"/>
    </source>
</evidence>
<reference evidence="4 5" key="1">
    <citation type="journal article" date="2013" name="Nat. Genet.">
        <title>The high-quality draft genome of peach (Prunus persica) identifies unique patterns of genetic diversity, domestication and genome evolution.</title>
        <authorList>
            <consortium name="International Peach Genome Initiative"/>
            <person name="Verde I."/>
            <person name="Abbott A.G."/>
            <person name="Scalabrin S."/>
            <person name="Jung S."/>
            <person name="Shu S."/>
            <person name="Marroni F."/>
            <person name="Zhebentyayeva T."/>
            <person name="Dettori M.T."/>
            <person name="Grimwood J."/>
            <person name="Cattonaro F."/>
            <person name="Zuccolo A."/>
            <person name="Rossini L."/>
            <person name="Jenkins J."/>
            <person name="Vendramin E."/>
            <person name="Meisel L.A."/>
            <person name="Decroocq V."/>
            <person name="Sosinski B."/>
            <person name="Prochnik S."/>
            <person name="Mitros T."/>
            <person name="Policriti A."/>
            <person name="Cipriani G."/>
            <person name="Dondini L."/>
            <person name="Ficklin S."/>
            <person name="Goodstein D.M."/>
            <person name="Xuan P."/>
            <person name="Del Fabbro C."/>
            <person name="Aramini V."/>
            <person name="Copetti D."/>
            <person name="Gonzalez S."/>
            <person name="Horner D.S."/>
            <person name="Falchi R."/>
            <person name="Lucas S."/>
            <person name="Mica E."/>
            <person name="Maldonado J."/>
            <person name="Lazzari B."/>
            <person name="Bielenberg D."/>
            <person name="Pirona R."/>
            <person name="Miculan M."/>
            <person name="Barakat A."/>
            <person name="Testolin R."/>
            <person name="Stella A."/>
            <person name="Tartarini S."/>
            <person name="Tonutti P."/>
            <person name="Arus P."/>
            <person name="Orellana A."/>
            <person name="Wells C."/>
            <person name="Main D."/>
            <person name="Vizzotto G."/>
            <person name="Silva H."/>
            <person name="Salamini F."/>
            <person name="Schmutz J."/>
            <person name="Morgante M."/>
            <person name="Rokhsar D.S."/>
        </authorList>
    </citation>
    <scope>NUCLEOTIDE SEQUENCE [LARGE SCALE GENOMIC DNA]</scope>
    <source>
        <strain evidence="5">cv. Nemared</strain>
    </source>
</reference>
<dbReference type="PROSITE" id="PS51375">
    <property type="entry name" value="PPR"/>
    <property type="match status" value="3"/>
</dbReference>
<dbReference type="Pfam" id="PF13041">
    <property type="entry name" value="PPR_2"/>
    <property type="match status" value="2"/>
</dbReference>
<protein>
    <submittedName>
        <fullName evidence="4">Uncharacterized protein</fullName>
    </submittedName>
</protein>
<dbReference type="InterPro" id="IPR050667">
    <property type="entry name" value="PPR-containing_protein"/>
</dbReference>
<comment type="similarity">
    <text evidence="1">Belongs to the PPR family. P subfamily.</text>
</comment>
<dbReference type="InterPro" id="IPR002885">
    <property type="entry name" value="PPR_rpt"/>
</dbReference>
<dbReference type="PANTHER" id="PTHR47939:SF4">
    <property type="entry name" value="PENTACOTRIPEPTIDE-REPEAT REGION OF PRORP DOMAIN-CONTAINING PROTEIN"/>
    <property type="match status" value="1"/>
</dbReference>
<dbReference type="Gene3D" id="1.25.40.10">
    <property type="entry name" value="Tetratricopeptide repeat domain"/>
    <property type="match status" value="2"/>
</dbReference>
<dbReference type="Pfam" id="PF01535">
    <property type="entry name" value="PPR"/>
    <property type="match status" value="1"/>
</dbReference>
<dbReference type="eggNOG" id="KOG4197">
    <property type="taxonomic scope" value="Eukaryota"/>
</dbReference>
<dbReference type="Proteomes" id="UP000006882">
    <property type="component" value="Chromosome G1"/>
</dbReference>
<evidence type="ECO:0000313" key="5">
    <source>
        <dbReference type="Proteomes" id="UP000006882"/>
    </source>
</evidence>